<dbReference type="AlphaFoldDB" id="A0AA97I3Y3"/>
<evidence type="ECO:0000313" key="1">
    <source>
        <dbReference type="EMBL" id="WOF21991.1"/>
    </source>
</evidence>
<gene>
    <name evidence="1" type="ORF">N8K70_11450</name>
</gene>
<dbReference type="EMBL" id="CP118157">
    <property type="protein sequence ID" value="WOF21991.1"/>
    <property type="molecule type" value="Genomic_DNA"/>
</dbReference>
<keyword evidence="2" id="KW-1185">Reference proteome</keyword>
<organism evidence="1 2">
    <name type="scientific">Microbacterium betulae</name>
    <dbReference type="NCBI Taxonomy" id="2981139"/>
    <lineage>
        <taxon>Bacteria</taxon>
        <taxon>Bacillati</taxon>
        <taxon>Actinomycetota</taxon>
        <taxon>Actinomycetes</taxon>
        <taxon>Micrococcales</taxon>
        <taxon>Microbacteriaceae</taxon>
        <taxon>Microbacterium</taxon>
    </lineage>
</organism>
<dbReference type="KEGG" id="mbet:N8K70_11450"/>
<reference evidence="1 2" key="1">
    <citation type="submission" date="2023-02" db="EMBL/GenBank/DDBJ databases">
        <title>Microbacterium betulae sp. nov., isolated from birch wood.</title>
        <authorList>
            <person name="Pasciak M."/>
            <person name="Pawlik K.J."/>
            <person name="Martynowski D."/>
            <person name="Laczmanski L."/>
            <person name="Ciekot J."/>
            <person name="Szponar B."/>
            <person name="Wojcik-Fatla A."/>
            <person name="Mackiewicz B."/>
            <person name="Farian E."/>
            <person name="Cholewa G."/>
            <person name="Cholewa A."/>
            <person name="Dutkiewicz J."/>
        </authorList>
    </citation>
    <scope>NUCLEOTIDE SEQUENCE [LARGE SCALE GENOMIC DNA]</scope>
    <source>
        <strain evidence="1 2">AB</strain>
    </source>
</reference>
<accession>A0AA97I3Y3</accession>
<dbReference type="Proteomes" id="UP001305498">
    <property type="component" value="Chromosome"/>
</dbReference>
<dbReference type="RefSeq" id="WP_317138467.1">
    <property type="nucleotide sequence ID" value="NZ_CP118157.1"/>
</dbReference>
<name>A0AA97I3Y3_9MICO</name>
<evidence type="ECO:0000313" key="2">
    <source>
        <dbReference type="Proteomes" id="UP001305498"/>
    </source>
</evidence>
<sequence>MQRPRVGDDEHLLLPDAFALGLEERRRATVVPMTSSATPLTLSPSVVVAPRRPRGRRI</sequence>
<protein>
    <submittedName>
        <fullName evidence="1">Uncharacterized protein</fullName>
    </submittedName>
</protein>
<proteinExistence type="predicted"/>